<gene>
    <name evidence="2" type="ORF">Q9K02_09620</name>
</gene>
<feature type="transmembrane region" description="Helical" evidence="1">
    <location>
        <begin position="89"/>
        <end position="109"/>
    </location>
</feature>
<feature type="transmembrane region" description="Helical" evidence="1">
    <location>
        <begin position="129"/>
        <end position="148"/>
    </location>
</feature>
<dbReference type="EMBL" id="JAVAIM010000001">
    <property type="protein sequence ID" value="MDP4575392.1"/>
    <property type="molecule type" value="Genomic_DNA"/>
</dbReference>
<proteinExistence type="predicted"/>
<name>A0ABT9HQH3_9SPHN</name>
<keyword evidence="3" id="KW-1185">Reference proteome</keyword>
<evidence type="ECO:0000313" key="3">
    <source>
        <dbReference type="Proteomes" id="UP001240639"/>
    </source>
</evidence>
<feature type="transmembrane region" description="Helical" evidence="1">
    <location>
        <begin position="47"/>
        <end position="68"/>
    </location>
</feature>
<keyword evidence="1" id="KW-0472">Membrane</keyword>
<reference evidence="2 3" key="1">
    <citation type="submission" date="2023-08" db="EMBL/GenBank/DDBJ databases">
        <title>genomic of G39.</title>
        <authorList>
            <person name="Wang Y."/>
        </authorList>
    </citation>
    <scope>NUCLEOTIDE SEQUENCE [LARGE SCALE GENOMIC DNA]</scope>
    <source>
        <strain evidence="2 3">G39</strain>
    </source>
</reference>
<evidence type="ECO:0000256" key="1">
    <source>
        <dbReference type="SAM" id="Phobius"/>
    </source>
</evidence>
<dbReference type="RefSeq" id="WP_305932699.1">
    <property type="nucleotide sequence ID" value="NZ_JAVAIM010000001.1"/>
</dbReference>
<keyword evidence="1" id="KW-1133">Transmembrane helix</keyword>
<evidence type="ECO:0000313" key="2">
    <source>
        <dbReference type="EMBL" id="MDP4575392.1"/>
    </source>
</evidence>
<accession>A0ABT9HQH3</accession>
<protein>
    <recommendedName>
        <fullName evidence="4">Sodium:proton antiporter</fullName>
    </recommendedName>
</protein>
<organism evidence="2 3">
    <name type="scientific">Qipengyuania profundimaris</name>
    <dbReference type="NCBI Taxonomy" id="3067652"/>
    <lineage>
        <taxon>Bacteria</taxon>
        <taxon>Pseudomonadati</taxon>
        <taxon>Pseudomonadota</taxon>
        <taxon>Alphaproteobacteria</taxon>
        <taxon>Sphingomonadales</taxon>
        <taxon>Erythrobacteraceae</taxon>
        <taxon>Qipengyuania</taxon>
    </lineage>
</organism>
<comment type="caution">
    <text evidence="2">The sequence shown here is derived from an EMBL/GenBank/DDBJ whole genome shotgun (WGS) entry which is preliminary data.</text>
</comment>
<sequence length="164" mass="17837">MLKHWSWPIFAFVAICAFGYVAREAIGTIYSSGEAIMLLEALARSGLYLGSASATASATTLALMLTLIGMVRRSDHDFDDAVYQNIDRIAKLATASLMVSLMLLLVLVFPVGEFDDLPNDWYPNLYEGLFGLTVLAVALLASTVAMLYRTVRHVIASITPGDEV</sequence>
<evidence type="ECO:0008006" key="4">
    <source>
        <dbReference type="Google" id="ProtNLM"/>
    </source>
</evidence>
<dbReference type="Proteomes" id="UP001240639">
    <property type="component" value="Unassembled WGS sequence"/>
</dbReference>
<keyword evidence="1" id="KW-0812">Transmembrane</keyword>